<evidence type="ECO:0000313" key="13">
    <source>
        <dbReference type="EMBL" id="MFC4699335.1"/>
    </source>
</evidence>
<evidence type="ECO:0000256" key="10">
    <source>
        <dbReference type="ARBA" id="ARBA00035120"/>
    </source>
</evidence>
<comment type="subcellular location">
    <subcellularLocation>
        <location evidence="1 12">Cell membrane</location>
        <topology evidence="1 12">Multi-pass membrane protein</topology>
    </subcellularLocation>
</comment>
<dbReference type="HAMAP" id="MF_00454">
    <property type="entry name" value="FluC"/>
    <property type="match status" value="1"/>
</dbReference>
<evidence type="ECO:0000313" key="14">
    <source>
        <dbReference type="Proteomes" id="UP001595897"/>
    </source>
</evidence>
<feature type="binding site" evidence="12">
    <location>
        <position position="82"/>
    </location>
    <ligand>
        <name>Na(+)</name>
        <dbReference type="ChEBI" id="CHEBI:29101"/>
        <note>structural</note>
    </ligand>
</feature>
<evidence type="ECO:0000256" key="3">
    <source>
        <dbReference type="ARBA" id="ARBA00022519"/>
    </source>
</evidence>
<evidence type="ECO:0000256" key="4">
    <source>
        <dbReference type="ARBA" id="ARBA00022692"/>
    </source>
</evidence>
<evidence type="ECO:0000256" key="7">
    <source>
        <dbReference type="ARBA" id="ARBA00023065"/>
    </source>
</evidence>
<evidence type="ECO:0000256" key="11">
    <source>
        <dbReference type="ARBA" id="ARBA00035585"/>
    </source>
</evidence>
<evidence type="ECO:0000256" key="6">
    <source>
        <dbReference type="ARBA" id="ARBA00023053"/>
    </source>
</evidence>
<dbReference type="RefSeq" id="WP_382406084.1">
    <property type="nucleotide sequence ID" value="NZ_JBHSGU010000002.1"/>
</dbReference>
<feature type="transmembrane region" description="Helical" evidence="12">
    <location>
        <begin position="37"/>
        <end position="59"/>
    </location>
</feature>
<keyword evidence="5 12" id="KW-1133">Transmembrane helix</keyword>
<evidence type="ECO:0000256" key="5">
    <source>
        <dbReference type="ARBA" id="ARBA00022989"/>
    </source>
</evidence>
<keyword evidence="8 12" id="KW-0472">Membrane</keyword>
<sequence>MSITWVSYLYVALGGALGASLRLFTNSIVTNLLGKGFPFATLSVNVVGSFFLGIAYAWFLHNTQANSDIKLFVMVGFFGALTTFSTFSMEVFLQMQQGEWLKAGLTVILNVCLCLLAVWCAMTIMKG</sequence>
<comment type="catalytic activity">
    <reaction evidence="11">
        <text>fluoride(in) = fluoride(out)</text>
        <dbReference type="Rhea" id="RHEA:76159"/>
        <dbReference type="ChEBI" id="CHEBI:17051"/>
    </reaction>
    <physiologicalReaction direction="left-to-right" evidence="11">
        <dbReference type="Rhea" id="RHEA:76160"/>
    </physiologicalReaction>
</comment>
<keyword evidence="9 12" id="KW-0407">Ion channel</keyword>
<dbReference type="Pfam" id="PF02537">
    <property type="entry name" value="CRCB"/>
    <property type="match status" value="1"/>
</dbReference>
<reference evidence="14" key="1">
    <citation type="journal article" date="2019" name="Int. J. Syst. Evol. Microbiol.">
        <title>The Global Catalogue of Microorganisms (GCM) 10K type strain sequencing project: providing services to taxonomists for standard genome sequencing and annotation.</title>
        <authorList>
            <consortium name="The Broad Institute Genomics Platform"/>
            <consortium name="The Broad Institute Genome Sequencing Center for Infectious Disease"/>
            <person name="Wu L."/>
            <person name="Ma J."/>
        </authorList>
    </citation>
    <scope>NUCLEOTIDE SEQUENCE [LARGE SCALE GENOMIC DNA]</scope>
    <source>
        <strain evidence="14">KACC 12507</strain>
    </source>
</reference>
<gene>
    <name evidence="12 13" type="primary">crcB</name>
    <name evidence="12" type="synonym">fluC</name>
    <name evidence="13" type="ORF">ACFO4O_04070</name>
</gene>
<keyword evidence="6 12" id="KW-0915">Sodium</keyword>
<keyword evidence="3" id="KW-0997">Cell inner membrane</keyword>
<dbReference type="InterPro" id="IPR003691">
    <property type="entry name" value="FluC"/>
</dbReference>
<comment type="activity regulation">
    <text evidence="12">Na(+) is not transported, but it plays an essential structural role and its presence is essential for fluoride channel function.</text>
</comment>
<keyword evidence="7 12" id="KW-0406">Ion transport</keyword>
<evidence type="ECO:0000256" key="12">
    <source>
        <dbReference type="HAMAP-Rule" id="MF_00454"/>
    </source>
</evidence>
<evidence type="ECO:0000256" key="2">
    <source>
        <dbReference type="ARBA" id="ARBA00022475"/>
    </source>
</evidence>
<accession>A0ABV9LU07</accession>
<feature type="transmembrane region" description="Helical" evidence="12">
    <location>
        <begin position="105"/>
        <end position="125"/>
    </location>
</feature>
<comment type="function">
    <text evidence="12">Fluoride-specific ion channel. Important for reducing fluoride concentration in the cell, thus reducing its toxicity.</text>
</comment>
<feature type="binding site" evidence="12">
    <location>
        <position position="79"/>
    </location>
    <ligand>
        <name>Na(+)</name>
        <dbReference type="ChEBI" id="CHEBI:29101"/>
        <note>structural</note>
    </ligand>
</feature>
<dbReference type="Proteomes" id="UP001595897">
    <property type="component" value="Unassembled WGS sequence"/>
</dbReference>
<dbReference type="PANTHER" id="PTHR28259:SF1">
    <property type="entry name" value="FLUORIDE EXPORT PROTEIN 1-RELATED"/>
    <property type="match status" value="1"/>
</dbReference>
<keyword evidence="12" id="KW-0479">Metal-binding</keyword>
<proteinExistence type="inferred from homology"/>
<evidence type="ECO:0000256" key="1">
    <source>
        <dbReference type="ARBA" id="ARBA00004651"/>
    </source>
</evidence>
<comment type="similarity">
    <text evidence="10 12">Belongs to the fluoride channel Fluc/FEX (TC 1.A.43) family.</text>
</comment>
<keyword evidence="4 12" id="KW-0812">Transmembrane</keyword>
<dbReference type="EMBL" id="JBHSGU010000002">
    <property type="protein sequence ID" value="MFC4699335.1"/>
    <property type="molecule type" value="Genomic_DNA"/>
</dbReference>
<dbReference type="PANTHER" id="PTHR28259">
    <property type="entry name" value="FLUORIDE EXPORT PROTEIN 1-RELATED"/>
    <property type="match status" value="1"/>
</dbReference>
<organism evidence="13 14">
    <name type="scientific">Glaciecola siphonariae</name>
    <dbReference type="NCBI Taxonomy" id="521012"/>
    <lineage>
        <taxon>Bacteria</taxon>
        <taxon>Pseudomonadati</taxon>
        <taxon>Pseudomonadota</taxon>
        <taxon>Gammaproteobacteria</taxon>
        <taxon>Alteromonadales</taxon>
        <taxon>Alteromonadaceae</taxon>
        <taxon>Glaciecola</taxon>
    </lineage>
</organism>
<keyword evidence="2 12" id="KW-1003">Cell membrane</keyword>
<dbReference type="NCBIfam" id="TIGR00494">
    <property type="entry name" value="crcB"/>
    <property type="match status" value="1"/>
</dbReference>
<name>A0ABV9LU07_9ALTE</name>
<feature type="transmembrane region" description="Helical" evidence="12">
    <location>
        <begin position="6"/>
        <end position="25"/>
    </location>
</feature>
<protein>
    <recommendedName>
        <fullName evidence="12">Fluoride-specific ion channel FluC</fullName>
    </recommendedName>
</protein>
<evidence type="ECO:0000256" key="8">
    <source>
        <dbReference type="ARBA" id="ARBA00023136"/>
    </source>
</evidence>
<evidence type="ECO:0000256" key="9">
    <source>
        <dbReference type="ARBA" id="ARBA00023303"/>
    </source>
</evidence>
<keyword evidence="14" id="KW-1185">Reference proteome</keyword>
<keyword evidence="12" id="KW-0813">Transport</keyword>
<feature type="transmembrane region" description="Helical" evidence="12">
    <location>
        <begin position="71"/>
        <end position="93"/>
    </location>
</feature>
<comment type="caution">
    <text evidence="13">The sequence shown here is derived from an EMBL/GenBank/DDBJ whole genome shotgun (WGS) entry which is preliminary data.</text>
</comment>